<dbReference type="AlphaFoldDB" id="A0A423WE22"/>
<keyword evidence="3" id="KW-1185">Reference proteome</keyword>
<reference evidence="2 3" key="1">
    <citation type="submission" date="2015-09" db="EMBL/GenBank/DDBJ databases">
        <title>Host preference determinants of Valsa canker pathogens revealed by comparative genomics.</title>
        <authorList>
            <person name="Yin Z."/>
            <person name="Huang L."/>
        </authorList>
    </citation>
    <scope>NUCLEOTIDE SEQUENCE [LARGE SCALE GENOMIC DNA]</scope>
    <source>
        <strain evidence="2 3">YSFL</strain>
    </source>
</reference>
<dbReference type="Proteomes" id="UP000284375">
    <property type="component" value="Unassembled WGS sequence"/>
</dbReference>
<protein>
    <submittedName>
        <fullName evidence="2">Uncharacterized protein</fullName>
    </submittedName>
</protein>
<dbReference type="OrthoDB" id="5207873at2759"/>
<comment type="caution">
    <text evidence="2">The sequence shown here is derived from an EMBL/GenBank/DDBJ whole genome shotgun (WGS) entry which is preliminary data.</text>
</comment>
<evidence type="ECO:0000313" key="3">
    <source>
        <dbReference type="Proteomes" id="UP000284375"/>
    </source>
</evidence>
<sequence>MERHPTPAPRNITNSSGHDGNSTIYPDESVSAPPLATLPSLPDSSSFSSDATTRHLEEGAAEVRDTCLAATQRYLEALRVNWELRHGRDVFAVPLGGGPARRHRDRAWERGSPYVRAGPCRRAVSETGVRGCIRGFGSHDGNGGRIIDVADDDQSRDNHVPRPTDSLLQNTSYICDLIWRRALRDRGDVLGSEICGCRDIGVLLQCAETVAFYDAKEWARDPERGFQMICEAGRIFCRDLKDAEGMERVNDIAVRRV</sequence>
<feature type="compositionally biased region" description="Low complexity" evidence="1">
    <location>
        <begin position="29"/>
        <end position="50"/>
    </location>
</feature>
<organism evidence="2 3">
    <name type="scientific">Cytospora chrysosperma</name>
    <name type="common">Cytospora canker fungus</name>
    <name type="synonym">Sphaeria chrysosperma</name>
    <dbReference type="NCBI Taxonomy" id="252740"/>
    <lineage>
        <taxon>Eukaryota</taxon>
        <taxon>Fungi</taxon>
        <taxon>Dikarya</taxon>
        <taxon>Ascomycota</taxon>
        <taxon>Pezizomycotina</taxon>
        <taxon>Sordariomycetes</taxon>
        <taxon>Sordariomycetidae</taxon>
        <taxon>Diaporthales</taxon>
        <taxon>Cytosporaceae</taxon>
        <taxon>Cytospora</taxon>
    </lineage>
</organism>
<name>A0A423WE22_CYTCH</name>
<accession>A0A423WE22</accession>
<feature type="compositionally biased region" description="Polar residues" evidence="1">
    <location>
        <begin position="11"/>
        <end position="24"/>
    </location>
</feature>
<dbReference type="EMBL" id="LJZO01000006">
    <property type="protein sequence ID" value="ROW01640.1"/>
    <property type="molecule type" value="Genomic_DNA"/>
</dbReference>
<gene>
    <name evidence="2" type="ORF">VSDG_02279</name>
</gene>
<evidence type="ECO:0000256" key="1">
    <source>
        <dbReference type="SAM" id="MobiDB-lite"/>
    </source>
</evidence>
<evidence type="ECO:0000313" key="2">
    <source>
        <dbReference type="EMBL" id="ROW01640.1"/>
    </source>
</evidence>
<feature type="region of interest" description="Disordered" evidence="1">
    <location>
        <begin position="1"/>
        <end position="53"/>
    </location>
</feature>
<proteinExistence type="predicted"/>